<feature type="signal peptide" evidence="1">
    <location>
        <begin position="1"/>
        <end position="23"/>
    </location>
</feature>
<comment type="caution">
    <text evidence="2">The sequence shown here is derived from an EMBL/GenBank/DDBJ whole genome shotgun (WGS) entry which is preliminary data.</text>
</comment>
<proteinExistence type="predicted"/>
<name>A0A4D9D5D4_9STRA</name>
<organism evidence="2 3">
    <name type="scientific">Nannochloropsis salina CCMP1776</name>
    <dbReference type="NCBI Taxonomy" id="1027361"/>
    <lineage>
        <taxon>Eukaryota</taxon>
        <taxon>Sar</taxon>
        <taxon>Stramenopiles</taxon>
        <taxon>Ochrophyta</taxon>
        <taxon>Eustigmatophyceae</taxon>
        <taxon>Eustigmatales</taxon>
        <taxon>Monodopsidaceae</taxon>
        <taxon>Microchloropsis</taxon>
        <taxon>Microchloropsis salina</taxon>
    </lineage>
</organism>
<protein>
    <submittedName>
        <fullName evidence="2">Uncharacterized protein</fullName>
    </submittedName>
</protein>
<evidence type="ECO:0000313" key="2">
    <source>
        <dbReference type="EMBL" id="TFJ86660.1"/>
    </source>
</evidence>
<reference evidence="2 3" key="1">
    <citation type="submission" date="2019-01" db="EMBL/GenBank/DDBJ databases">
        <title>Nuclear Genome Assembly of the Microalgal Biofuel strain Nannochloropsis salina CCMP1776.</title>
        <authorList>
            <person name="Hovde B."/>
        </authorList>
    </citation>
    <scope>NUCLEOTIDE SEQUENCE [LARGE SCALE GENOMIC DNA]</scope>
    <source>
        <strain evidence="2 3">CCMP1776</strain>
    </source>
</reference>
<accession>A0A4D9D5D4</accession>
<gene>
    <name evidence="2" type="ORF">NSK_002314</name>
</gene>
<dbReference type="EMBL" id="SDOX01000008">
    <property type="protein sequence ID" value="TFJ86660.1"/>
    <property type="molecule type" value="Genomic_DNA"/>
</dbReference>
<keyword evidence="3" id="KW-1185">Reference proteome</keyword>
<dbReference type="AlphaFoldDB" id="A0A4D9D5D4"/>
<keyword evidence="1" id="KW-0732">Signal</keyword>
<evidence type="ECO:0000313" key="3">
    <source>
        <dbReference type="Proteomes" id="UP000355283"/>
    </source>
</evidence>
<sequence>MFINKAASMLAIATLLATSLVTGQGTARSVSKATLKQIRPPTLGNPLKGMAFSAFVHYKVLDGPREFTYNGTDFTTFLFNKPMYSSPDDNSLPIGRALYNVEIFDEVVGSGVPGTASAIYQSTQFYPITDKKGKVRNITISLVGRVEYTLLPGQRFPANTGSKILSIAVTSLETAGLSCTRVGINPVPVSDFTEYVIDARKATCVRQSIVSRQ</sequence>
<dbReference type="Proteomes" id="UP000355283">
    <property type="component" value="Unassembled WGS sequence"/>
</dbReference>
<evidence type="ECO:0000256" key="1">
    <source>
        <dbReference type="SAM" id="SignalP"/>
    </source>
</evidence>
<feature type="chain" id="PRO_5020038860" evidence="1">
    <location>
        <begin position="24"/>
        <end position="213"/>
    </location>
</feature>